<name>A0A8H7RCY6_9FUNG</name>
<comment type="function">
    <text evidence="4">Inhibits the enzyme activity of ATPase.</text>
</comment>
<evidence type="ECO:0000313" key="6">
    <source>
        <dbReference type="EMBL" id="KAG2208195.1"/>
    </source>
</evidence>
<comment type="caution">
    <text evidence="6">The sequence shown here is derived from an EMBL/GenBank/DDBJ whole genome shotgun (WGS) entry which is preliminary data.</text>
</comment>
<evidence type="ECO:0000256" key="5">
    <source>
        <dbReference type="SAM" id="MobiDB-lite"/>
    </source>
</evidence>
<dbReference type="EMBL" id="JAEPRC010000115">
    <property type="protein sequence ID" value="KAG2208195.1"/>
    <property type="molecule type" value="Genomic_DNA"/>
</dbReference>
<accession>A0A8H7RCY6</accession>
<evidence type="ECO:0000256" key="3">
    <source>
        <dbReference type="ARBA" id="ARBA00023128"/>
    </source>
</evidence>
<comment type="subcellular location">
    <subcellularLocation>
        <location evidence="1">Mitochondrion</location>
    </subcellularLocation>
</comment>
<dbReference type="Pfam" id="PF04568">
    <property type="entry name" value="IATP"/>
    <property type="match status" value="1"/>
</dbReference>
<evidence type="ECO:0000256" key="2">
    <source>
        <dbReference type="ARBA" id="ARBA00010901"/>
    </source>
</evidence>
<dbReference type="Proteomes" id="UP000650833">
    <property type="component" value="Unassembled WGS sequence"/>
</dbReference>
<comment type="similarity">
    <text evidence="2 4">Belongs to the ATPase inhibitor family.</text>
</comment>
<feature type="compositionally biased region" description="Basic and acidic residues" evidence="5">
    <location>
        <begin position="13"/>
        <end position="25"/>
    </location>
</feature>
<proteinExistence type="inferred from homology"/>
<keyword evidence="7" id="KW-1185">Reference proteome</keyword>
<dbReference type="GO" id="GO:0005739">
    <property type="term" value="C:mitochondrion"/>
    <property type="evidence" value="ECO:0007669"/>
    <property type="project" value="UniProtKB-SubCell"/>
</dbReference>
<dbReference type="AlphaFoldDB" id="A0A8H7RCY6"/>
<keyword evidence="3" id="KW-0496">Mitochondrion</keyword>
<gene>
    <name evidence="6" type="ORF">INT46_000237</name>
</gene>
<dbReference type="SUPFAM" id="SSF64602">
    <property type="entry name" value="F1 ATPase inhibitor, IF1, C-terminal domain"/>
    <property type="match status" value="1"/>
</dbReference>
<evidence type="ECO:0000256" key="4">
    <source>
        <dbReference type="RuleBase" id="RU368087"/>
    </source>
</evidence>
<dbReference type="Gene3D" id="1.20.5.500">
    <property type="entry name" value="Single helix bin"/>
    <property type="match status" value="1"/>
</dbReference>
<organism evidence="6 7">
    <name type="scientific">Mucor plumbeus</name>
    <dbReference type="NCBI Taxonomy" id="97098"/>
    <lineage>
        <taxon>Eukaryota</taxon>
        <taxon>Fungi</taxon>
        <taxon>Fungi incertae sedis</taxon>
        <taxon>Mucoromycota</taxon>
        <taxon>Mucoromycotina</taxon>
        <taxon>Mucoromycetes</taxon>
        <taxon>Mucorales</taxon>
        <taxon>Mucorineae</taxon>
        <taxon>Mucoraceae</taxon>
        <taxon>Mucor</taxon>
    </lineage>
</organism>
<sequence length="56" mass="5963">MNQSGATAGSKEFGSREKAVENQYVREKEAEQLKALKASMDAAAAAKKEASKSDSK</sequence>
<evidence type="ECO:0000256" key="1">
    <source>
        <dbReference type="ARBA" id="ARBA00004173"/>
    </source>
</evidence>
<dbReference type="GO" id="GO:0042030">
    <property type="term" value="F:ATPase inhibitor activity"/>
    <property type="evidence" value="ECO:0007669"/>
    <property type="project" value="InterPro"/>
</dbReference>
<protein>
    <recommendedName>
        <fullName evidence="4">ATPase inhibitor, mitochondrial</fullName>
    </recommendedName>
</protein>
<dbReference type="OrthoDB" id="2283960at2759"/>
<reference evidence="6" key="1">
    <citation type="submission" date="2020-12" db="EMBL/GenBank/DDBJ databases">
        <title>Metabolic potential, ecology and presence of endohyphal bacteria is reflected in genomic diversity of Mucoromycotina.</title>
        <authorList>
            <person name="Muszewska A."/>
            <person name="Okrasinska A."/>
            <person name="Steczkiewicz K."/>
            <person name="Drgas O."/>
            <person name="Orlowska M."/>
            <person name="Perlinska-Lenart U."/>
            <person name="Aleksandrzak-Piekarczyk T."/>
            <person name="Szatraj K."/>
            <person name="Zielenkiewicz U."/>
            <person name="Pilsyk S."/>
            <person name="Malc E."/>
            <person name="Mieczkowski P."/>
            <person name="Kruszewska J.S."/>
            <person name="Biernat P."/>
            <person name="Pawlowska J."/>
        </authorList>
    </citation>
    <scope>NUCLEOTIDE SEQUENCE</scope>
    <source>
        <strain evidence="6">CBS 226.32</strain>
    </source>
</reference>
<evidence type="ECO:0000313" key="7">
    <source>
        <dbReference type="Proteomes" id="UP000650833"/>
    </source>
</evidence>
<feature type="region of interest" description="Disordered" evidence="5">
    <location>
        <begin position="1"/>
        <end position="25"/>
    </location>
</feature>
<dbReference type="InterPro" id="IPR007648">
    <property type="entry name" value="ATPase_inhibitor_mt"/>
</dbReference>